<protein>
    <submittedName>
        <fullName evidence="2">Uncharacterized protein</fullName>
    </submittedName>
</protein>
<dbReference type="GO" id="GO:0008887">
    <property type="term" value="F:glycerate kinase activity"/>
    <property type="evidence" value="ECO:0007669"/>
    <property type="project" value="InterPro"/>
</dbReference>
<dbReference type="InterPro" id="IPR018193">
    <property type="entry name" value="Glyc_kinase_flavodox-like_fold"/>
</dbReference>
<dbReference type="Gene3D" id="3.90.1510.10">
    <property type="entry name" value="Glycerate kinase, domain 2"/>
    <property type="match status" value="1"/>
</dbReference>
<dbReference type="EMBL" id="SMZQ01000009">
    <property type="protein sequence ID" value="TDL33951.1"/>
    <property type="molecule type" value="Genomic_DNA"/>
</dbReference>
<dbReference type="InterPro" id="IPR004381">
    <property type="entry name" value="Glycerate_kinase"/>
</dbReference>
<dbReference type="AlphaFoldDB" id="A0A4R5XQU2"/>
<dbReference type="OrthoDB" id="9774290at2"/>
<sequence>MPGVIPSSMAATSASPHRPRKSNTSGSFPTSRAGSALLWALYRLATLDLAGIRRFPPEGVFPLADVTNPLLGPIGAAQIFGPQKGAGTAHIQFLERGLGKLASLLPSSPHAEGAGAAGGEACGLATWGPQHVNARLLLARR</sequence>
<reference evidence="2 3" key="1">
    <citation type="submission" date="2019-03" db="EMBL/GenBank/DDBJ databases">
        <title>Genome Sequencing and Assembly of Various Microbes Isolated from Partially Reclaimed Soil and Acid Mine Drainage (AMD) Site.</title>
        <authorList>
            <person name="Steinbock B."/>
            <person name="Bechtold R."/>
            <person name="Sevigny J.L."/>
            <person name="Thomas D."/>
            <person name="Cuthill L.R."/>
            <person name="Aveiro Johannsen E.J."/>
            <person name="Thomas K."/>
            <person name="Ghosh A."/>
        </authorList>
    </citation>
    <scope>NUCLEOTIDE SEQUENCE [LARGE SCALE GENOMIC DNA]</scope>
    <source>
        <strain evidence="2 3">S-A1</strain>
    </source>
</reference>
<dbReference type="GO" id="GO:0031388">
    <property type="term" value="P:organic acid phosphorylation"/>
    <property type="evidence" value="ECO:0007669"/>
    <property type="project" value="InterPro"/>
</dbReference>
<dbReference type="InterPro" id="IPR036129">
    <property type="entry name" value="Glycerate_kinase_sf"/>
</dbReference>
<name>A0A4R5XQU2_9MICC</name>
<gene>
    <name evidence="2" type="ORF">E2R57_15645</name>
</gene>
<dbReference type="Pfam" id="PF02595">
    <property type="entry name" value="Gly_kinase"/>
    <property type="match status" value="1"/>
</dbReference>
<evidence type="ECO:0000313" key="2">
    <source>
        <dbReference type="EMBL" id="TDL33951.1"/>
    </source>
</evidence>
<dbReference type="SUPFAM" id="SSF110738">
    <property type="entry name" value="Glycerate kinase I"/>
    <property type="match status" value="1"/>
</dbReference>
<comment type="caution">
    <text evidence="2">The sequence shown here is derived from an EMBL/GenBank/DDBJ whole genome shotgun (WGS) entry which is preliminary data.</text>
</comment>
<evidence type="ECO:0000313" key="3">
    <source>
        <dbReference type="Proteomes" id="UP000294621"/>
    </source>
</evidence>
<accession>A0A4R5XQU2</accession>
<proteinExistence type="predicted"/>
<organism evidence="2 3">
    <name type="scientific">Arthrobacter nitrophenolicus</name>
    <dbReference type="NCBI Taxonomy" id="683150"/>
    <lineage>
        <taxon>Bacteria</taxon>
        <taxon>Bacillati</taxon>
        <taxon>Actinomycetota</taxon>
        <taxon>Actinomycetes</taxon>
        <taxon>Micrococcales</taxon>
        <taxon>Micrococcaceae</taxon>
        <taxon>Arthrobacter</taxon>
    </lineage>
</organism>
<evidence type="ECO:0000256" key="1">
    <source>
        <dbReference type="SAM" id="MobiDB-lite"/>
    </source>
</evidence>
<dbReference type="Proteomes" id="UP000294621">
    <property type="component" value="Unassembled WGS sequence"/>
</dbReference>
<feature type="region of interest" description="Disordered" evidence="1">
    <location>
        <begin position="1"/>
        <end position="29"/>
    </location>
</feature>